<name>A0AAV7PNX3_PLEWA</name>
<evidence type="ECO:0000313" key="1">
    <source>
        <dbReference type="EMBL" id="KAJ1129041.1"/>
    </source>
</evidence>
<keyword evidence="2" id="KW-1185">Reference proteome</keyword>
<sequence>MVRYGRATARCCLLRGCRQAAITGVEGRPSVSARRRDVDSDITRCYTGVPGATNGCLMCVVKFCTFSPGAQVDW</sequence>
<protein>
    <submittedName>
        <fullName evidence="1">Uncharacterized protein</fullName>
    </submittedName>
</protein>
<reference evidence="1" key="1">
    <citation type="journal article" date="2022" name="bioRxiv">
        <title>Sequencing and chromosome-scale assembly of the giantPleurodeles waltlgenome.</title>
        <authorList>
            <person name="Brown T."/>
            <person name="Elewa A."/>
            <person name="Iarovenko S."/>
            <person name="Subramanian E."/>
            <person name="Araus A.J."/>
            <person name="Petzold A."/>
            <person name="Susuki M."/>
            <person name="Suzuki K.-i.T."/>
            <person name="Hayashi T."/>
            <person name="Toyoda A."/>
            <person name="Oliveira C."/>
            <person name="Osipova E."/>
            <person name="Leigh N.D."/>
            <person name="Simon A."/>
            <person name="Yun M.H."/>
        </authorList>
    </citation>
    <scope>NUCLEOTIDE SEQUENCE</scope>
    <source>
        <strain evidence="1">20211129_DDA</strain>
        <tissue evidence="1">Liver</tissue>
    </source>
</reference>
<accession>A0AAV7PNX3</accession>
<dbReference type="Proteomes" id="UP001066276">
    <property type="component" value="Chromosome 7"/>
</dbReference>
<dbReference type="AlphaFoldDB" id="A0AAV7PNX3"/>
<proteinExistence type="predicted"/>
<comment type="caution">
    <text evidence="1">The sequence shown here is derived from an EMBL/GenBank/DDBJ whole genome shotgun (WGS) entry which is preliminary data.</text>
</comment>
<evidence type="ECO:0000313" key="2">
    <source>
        <dbReference type="Proteomes" id="UP001066276"/>
    </source>
</evidence>
<organism evidence="1 2">
    <name type="scientific">Pleurodeles waltl</name>
    <name type="common">Iberian ribbed newt</name>
    <dbReference type="NCBI Taxonomy" id="8319"/>
    <lineage>
        <taxon>Eukaryota</taxon>
        <taxon>Metazoa</taxon>
        <taxon>Chordata</taxon>
        <taxon>Craniata</taxon>
        <taxon>Vertebrata</taxon>
        <taxon>Euteleostomi</taxon>
        <taxon>Amphibia</taxon>
        <taxon>Batrachia</taxon>
        <taxon>Caudata</taxon>
        <taxon>Salamandroidea</taxon>
        <taxon>Salamandridae</taxon>
        <taxon>Pleurodelinae</taxon>
        <taxon>Pleurodeles</taxon>
    </lineage>
</organism>
<gene>
    <name evidence="1" type="ORF">NDU88_007412</name>
</gene>
<dbReference type="EMBL" id="JANPWB010000011">
    <property type="protein sequence ID" value="KAJ1129041.1"/>
    <property type="molecule type" value="Genomic_DNA"/>
</dbReference>